<evidence type="ECO:0000256" key="9">
    <source>
        <dbReference type="RuleBase" id="RU003435"/>
    </source>
</evidence>
<evidence type="ECO:0000256" key="1">
    <source>
        <dbReference type="ARBA" id="ARBA00006040"/>
    </source>
</evidence>
<evidence type="ECO:0000259" key="11">
    <source>
        <dbReference type="Pfam" id="PF19310"/>
    </source>
</evidence>
<evidence type="ECO:0000256" key="3">
    <source>
        <dbReference type="ARBA" id="ARBA00022723"/>
    </source>
</evidence>
<dbReference type="NCBIfam" id="NF008159">
    <property type="entry name" value="PRK10911.1"/>
    <property type="match status" value="1"/>
</dbReference>
<evidence type="ECO:0000256" key="7">
    <source>
        <dbReference type="ARBA" id="ARBA00024603"/>
    </source>
</evidence>
<dbReference type="RefSeq" id="WP_035235091.1">
    <property type="nucleotide sequence ID" value="NZ_ARXV01000022.1"/>
</dbReference>
<dbReference type="InterPro" id="IPR034005">
    <property type="entry name" value="M3A_DCP"/>
</dbReference>
<comment type="cofactor">
    <cofactor evidence="9">
        <name>Zn(2+)</name>
        <dbReference type="ChEBI" id="CHEBI:29105"/>
    </cofactor>
    <text evidence="9">Binds 1 zinc ion.</text>
</comment>
<dbReference type="STRING" id="1177154.Y5S_03612"/>
<comment type="similarity">
    <text evidence="1 9">Belongs to the peptidase M3 family.</text>
</comment>
<dbReference type="MEROPS" id="M03.004"/>
<dbReference type="SUPFAM" id="SSF55486">
    <property type="entry name" value="Metalloproteases ('zincins'), catalytic domain"/>
    <property type="match status" value="1"/>
</dbReference>
<protein>
    <recommendedName>
        <fullName evidence="8">oligopeptidase A</fullName>
        <ecNumber evidence="8">3.4.24.70</ecNumber>
    </recommendedName>
</protein>
<dbReference type="Pfam" id="PF19310">
    <property type="entry name" value="TOP_N"/>
    <property type="match status" value="1"/>
</dbReference>
<accession>A0A095SDQ0</accession>
<proteinExistence type="inferred from homology"/>
<keyword evidence="6 9" id="KW-0482">Metalloprotease</keyword>
<keyword evidence="4 9" id="KW-0378">Hydrolase</keyword>
<evidence type="ECO:0000259" key="10">
    <source>
        <dbReference type="Pfam" id="PF01432"/>
    </source>
</evidence>
<comment type="catalytic activity">
    <reaction evidence="7">
        <text>Hydrolysis of oligopeptides, with broad specificity. Gly or Ala commonly occur as P1 or P1' residues, but more distant residues are also important, as is shown by the fact that Z-Gly-Pro-Gly-|-Gly-Pro-Ala is cleaved, but not Z-(Gly)(5).</text>
        <dbReference type="EC" id="3.4.24.70"/>
    </reaction>
</comment>
<dbReference type="AlphaFoldDB" id="A0A095SDQ0"/>
<gene>
    <name evidence="12" type="ORF">Y5S_03612</name>
</gene>
<dbReference type="Gene3D" id="3.40.390.10">
    <property type="entry name" value="Collagenase (Catalytic Domain)"/>
    <property type="match status" value="1"/>
</dbReference>
<evidence type="ECO:0000256" key="8">
    <source>
        <dbReference type="ARBA" id="ARBA00026100"/>
    </source>
</evidence>
<dbReference type="InterPro" id="IPR024079">
    <property type="entry name" value="MetalloPept_cat_dom_sf"/>
</dbReference>
<dbReference type="GO" id="GO:0005829">
    <property type="term" value="C:cytosol"/>
    <property type="evidence" value="ECO:0007669"/>
    <property type="project" value="UniProtKB-ARBA"/>
</dbReference>
<dbReference type="eggNOG" id="COG0339">
    <property type="taxonomic scope" value="Bacteria"/>
</dbReference>
<dbReference type="InterPro" id="IPR001567">
    <property type="entry name" value="Pept_M3A_M3B_dom"/>
</dbReference>
<evidence type="ECO:0000313" key="13">
    <source>
        <dbReference type="Proteomes" id="UP000029444"/>
    </source>
</evidence>
<dbReference type="CDD" id="cd06456">
    <property type="entry name" value="M3A_DCP"/>
    <property type="match status" value="1"/>
</dbReference>
<dbReference type="GO" id="GO:0046872">
    <property type="term" value="F:metal ion binding"/>
    <property type="evidence" value="ECO:0007669"/>
    <property type="project" value="UniProtKB-UniRule"/>
</dbReference>
<keyword evidence="3 9" id="KW-0479">Metal-binding</keyword>
<dbReference type="InterPro" id="IPR045090">
    <property type="entry name" value="Pept_M3A_M3B"/>
</dbReference>
<dbReference type="InterPro" id="IPR045666">
    <property type="entry name" value="OpdA_N"/>
</dbReference>
<dbReference type="GO" id="GO:0006518">
    <property type="term" value="P:peptide metabolic process"/>
    <property type="evidence" value="ECO:0007669"/>
    <property type="project" value="TreeGrafter"/>
</dbReference>
<evidence type="ECO:0000256" key="4">
    <source>
        <dbReference type="ARBA" id="ARBA00022801"/>
    </source>
</evidence>
<organism evidence="12 13">
    <name type="scientific">Alcanivorax nanhaiticus</name>
    <dbReference type="NCBI Taxonomy" id="1177154"/>
    <lineage>
        <taxon>Bacteria</taxon>
        <taxon>Pseudomonadati</taxon>
        <taxon>Pseudomonadota</taxon>
        <taxon>Gammaproteobacteria</taxon>
        <taxon>Oceanospirillales</taxon>
        <taxon>Alcanivoracaceae</taxon>
        <taxon>Alcanivorax</taxon>
    </lineage>
</organism>
<comment type="caution">
    <text evidence="12">The sequence shown here is derived from an EMBL/GenBank/DDBJ whole genome shotgun (WGS) entry which is preliminary data.</text>
</comment>
<dbReference type="GO" id="GO:0004222">
    <property type="term" value="F:metalloendopeptidase activity"/>
    <property type="evidence" value="ECO:0007669"/>
    <property type="project" value="UniProtKB-EC"/>
</dbReference>
<evidence type="ECO:0000313" key="12">
    <source>
        <dbReference type="EMBL" id="KGD62657.1"/>
    </source>
</evidence>
<dbReference type="Proteomes" id="UP000029444">
    <property type="component" value="Unassembled WGS sequence"/>
</dbReference>
<dbReference type="Pfam" id="PF01432">
    <property type="entry name" value="Peptidase_M3"/>
    <property type="match status" value="1"/>
</dbReference>
<keyword evidence="13" id="KW-1185">Reference proteome</keyword>
<feature type="domain" description="Oligopeptidase A N-terminal" evidence="11">
    <location>
        <begin position="29"/>
        <end position="150"/>
    </location>
</feature>
<dbReference type="FunFam" id="3.40.390.10:FF:000009">
    <property type="entry name" value="Oligopeptidase A"/>
    <property type="match status" value="1"/>
</dbReference>
<reference evidence="12 13" key="1">
    <citation type="submission" date="2012-09" db="EMBL/GenBank/DDBJ databases">
        <title>Genome Sequence of alkane-degrading Bacterium Alcanivorax sp. 19-m-6.</title>
        <authorList>
            <person name="Lai Q."/>
            <person name="Shao Z."/>
        </authorList>
    </citation>
    <scope>NUCLEOTIDE SEQUENCE [LARGE SCALE GENOMIC DNA]</scope>
    <source>
        <strain evidence="12 13">19-m-6</strain>
    </source>
</reference>
<feature type="domain" description="Peptidase M3A/M3B catalytic" evidence="10">
    <location>
        <begin position="223"/>
        <end position="675"/>
    </location>
</feature>
<keyword evidence="5 9" id="KW-0862">Zinc</keyword>
<name>A0A095SDQ0_9GAMM</name>
<dbReference type="OrthoDB" id="9773538at2"/>
<dbReference type="PATRIC" id="fig|1177154.3.peg.3620"/>
<dbReference type="InterPro" id="IPR024077">
    <property type="entry name" value="Neurolysin/TOP_dom2"/>
</dbReference>
<dbReference type="Gene3D" id="1.10.1370.10">
    <property type="entry name" value="Neurolysin, domain 3"/>
    <property type="match status" value="1"/>
</dbReference>
<evidence type="ECO:0000256" key="6">
    <source>
        <dbReference type="ARBA" id="ARBA00023049"/>
    </source>
</evidence>
<keyword evidence="2 9" id="KW-0645">Protease</keyword>
<evidence type="ECO:0000256" key="5">
    <source>
        <dbReference type="ARBA" id="ARBA00022833"/>
    </source>
</evidence>
<dbReference type="PANTHER" id="PTHR11804">
    <property type="entry name" value="PROTEASE M3 THIMET OLIGOPEPTIDASE-RELATED"/>
    <property type="match status" value="1"/>
</dbReference>
<dbReference type="GO" id="GO:0006508">
    <property type="term" value="P:proteolysis"/>
    <property type="evidence" value="ECO:0007669"/>
    <property type="project" value="UniProtKB-KW"/>
</dbReference>
<dbReference type="EC" id="3.4.24.70" evidence="8"/>
<dbReference type="PANTHER" id="PTHR11804:SF84">
    <property type="entry name" value="SACCHAROLYSIN"/>
    <property type="match status" value="1"/>
</dbReference>
<evidence type="ECO:0000256" key="2">
    <source>
        <dbReference type="ARBA" id="ARBA00022670"/>
    </source>
</evidence>
<sequence>MSNNNPLIDYPDLPPFSAIKPEHVLPAVEQLVADGRARIEEVLAAGKFDYAHLVQALDEEDDRLGKAFGPAGHLNAVAQNEALRNAYNSCLPLLSEYGTEVGQNAALCAAYQSLRDSAEWDSLNEAQQKDIENTLRDFRLSGVDLPDAKKAEYMANSKRLSELTSKFSDNVLDATQAWSKHITDEAELDGLPDSAKAGAADRAKADEKDGWVLTLDAPVFIAVMSHCRNAELRKEMYTAWTTKASDQGPHAGEFDNAALMDEILALRHKQAGLLGFANYGEKSLATKMARDVQEVTAFLEDLARRAKPQAEQELAELKAFAASQGAEDLQPWDIGFWSERLREERYSISEEELRPWFPADTVINGMFAIVGKLFGIQFRKQDEVETWHEDVRFYELVDDDGSVRAAFYLDMYARTGKRGGAWMDDARIRRTRPDGSLQTPVAYLTCNFAPPAGGKPGLLTHDEVVTLFHEFGHGLHHMLTEQDVSGISGINGVAWDAVELPSQFLENWCWTEEGIALISGHYESGEPLPKEKLEKMLAAKNFQSAMQMVRQIEFSLFDMRIHAEYQDGLSIQAILDEVREQVSVIQPPAFNRFPNSFGHIFAGGYAAGYYSYKWAEVLSSDAFARFEEEGEFNEQTGREFRSAILAMGGSREPMDLFKAFRGREPSVEPLLRHSGING</sequence>
<dbReference type="EMBL" id="ARXV01000022">
    <property type="protein sequence ID" value="KGD62657.1"/>
    <property type="molecule type" value="Genomic_DNA"/>
</dbReference>